<dbReference type="GO" id="GO:0043335">
    <property type="term" value="P:protein unfolding"/>
    <property type="evidence" value="ECO:0007669"/>
    <property type="project" value="TreeGrafter"/>
</dbReference>
<dbReference type="GO" id="GO:0015031">
    <property type="term" value="P:protein transport"/>
    <property type="evidence" value="ECO:0007669"/>
    <property type="project" value="InterPro"/>
</dbReference>
<name>X1KFA6_9ZZZZ</name>
<accession>X1KFA6</accession>
<dbReference type="PANTHER" id="PTHR30560">
    <property type="entry name" value="TRIGGER FACTOR CHAPERONE AND PEPTIDYL-PROLYL CIS/TRANS ISOMERASE"/>
    <property type="match status" value="1"/>
</dbReference>
<dbReference type="SUPFAM" id="SSF102735">
    <property type="entry name" value="Trigger factor ribosome-binding domain"/>
    <property type="match status" value="1"/>
</dbReference>
<reference evidence="2" key="1">
    <citation type="journal article" date="2014" name="Front. Microbiol.">
        <title>High frequency of phylogenetically diverse reductive dehalogenase-homologous genes in deep subseafloor sedimentary metagenomes.</title>
        <authorList>
            <person name="Kawai M."/>
            <person name="Futagami T."/>
            <person name="Toyoda A."/>
            <person name="Takaki Y."/>
            <person name="Nishi S."/>
            <person name="Hori S."/>
            <person name="Arai W."/>
            <person name="Tsubouchi T."/>
            <person name="Morono Y."/>
            <person name="Uchiyama I."/>
            <person name="Ito T."/>
            <person name="Fujiyama A."/>
            <person name="Inagaki F."/>
            <person name="Takami H."/>
        </authorList>
    </citation>
    <scope>NUCLEOTIDE SEQUENCE</scope>
    <source>
        <strain evidence="2">Expedition CK06-06</strain>
    </source>
</reference>
<proteinExistence type="predicted"/>
<dbReference type="PANTHER" id="PTHR30560:SF3">
    <property type="entry name" value="TRIGGER FACTOR-LIKE PROTEIN TIG, CHLOROPLASTIC"/>
    <property type="match status" value="1"/>
</dbReference>
<dbReference type="InterPro" id="IPR005215">
    <property type="entry name" value="Trig_fac"/>
</dbReference>
<dbReference type="AlphaFoldDB" id="X1KFA6"/>
<dbReference type="InterPro" id="IPR008881">
    <property type="entry name" value="Trigger_fac_ribosome-bd_bac"/>
</dbReference>
<evidence type="ECO:0000259" key="1">
    <source>
        <dbReference type="Pfam" id="PF05697"/>
    </source>
</evidence>
<dbReference type="GO" id="GO:0051083">
    <property type="term" value="P:'de novo' cotranslational protein folding"/>
    <property type="evidence" value="ECO:0007669"/>
    <property type="project" value="TreeGrafter"/>
</dbReference>
<protein>
    <recommendedName>
        <fullName evidence="1">Trigger factor ribosome-binding bacterial domain-containing protein</fullName>
    </recommendedName>
</protein>
<feature type="non-terminal residue" evidence="2">
    <location>
        <position position="1"/>
    </location>
</feature>
<feature type="domain" description="Trigger factor ribosome-binding bacterial" evidence="1">
    <location>
        <begin position="1"/>
        <end position="94"/>
    </location>
</feature>
<evidence type="ECO:0000313" key="2">
    <source>
        <dbReference type="EMBL" id="GAH92320.1"/>
    </source>
</evidence>
<sequence>KLPKSQVELRIEIPVEEFETFIEKAILDLGKDLEVEGFRKGKAPEEIVFKGIGEEKIWQKTVGLTVEESYLKYITKEKIEPLSSPKIEVLSADKSPLKKPLLEILECQVNVKFH</sequence>
<gene>
    <name evidence="2" type="ORF">S03H2_68830</name>
</gene>
<dbReference type="GO" id="GO:0043022">
    <property type="term" value="F:ribosome binding"/>
    <property type="evidence" value="ECO:0007669"/>
    <property type="project" value="TreeGrafter"/>
</dbReference>
<dbReference type="Gene3D" id="3.30.70.1050">
    <property type="entry name" value="Trigger factor ribosome-binding domain"/>
    <property type="match status" value="1"/>
</dbReference>
<organism evidence="2">
    <name type="scientific">marine sediment metagenome</name>
    <dbReference type="NCBI Taxonomy" id="412755"/>
    <lineage>
        <taxon>unclassified sequences</taxon>
        <taxon>metagenomes</taxon>
        <taxon>ecological metagenomes</taxon>
    </lineage>
</organism>
<dbReference type="EMBL" id="BARU01045337">
    <property type="protein sequence ID" value="GAH92320.1"/>
    <property type="molecule type" value="Genomic_DNA"/>
</dbReference>
<comment type="caution">
    <text evidence="2">The sequence shown here is derived from an EMBL/GenBank/DDBJ whole genome shotgun (WGS) entry which is preliminary data.</text>
</comment>
<dbReference type="InterPro" id="IPR036611">
    <property type="entry name" value="Trigger_fac_ribosome-bd_sf"/>
</dbReference>
<dbReference type="Pfam" id="PF05697">
    <property type="entry name" value="Trigger_N"/>
    <property type="match status" value="1"/>
</dbReference>
<dbReference type="GO" id="GO:0044183">
    <property type="term" value="F:protein folding chaperone"/>
    <property type="evidence" value="ECO:0007669"/>
    <property type="project" value="TreeGrafter"/>
</dbReference>
<dbReference type="GO" id="GO:0003755">
    <property type="term" value="F:peptidyl-prolyl cis-trans isomerase activity"/>
    <property type="evidence" value="ECO:0007669"/>
    <property type="project" value="TreeGrafter"/>
</dbReference>